<proteinExistence type="predicted"/>
<evidence type="ECO:0000313" key="3">
    <source>
        <dbReference type="Proteomes" id="UP000557392"/>
    </source>
</evidence>
<gene>
    <name evidence="2" type="ORF">GGR46_000742</name>
</gene>
<feature type="transmembrane region" description="Helical" evidence="1">
    <location>
        <begin position="37"/>
        <end position="58"/>
    </location>
</feature>
<accession>A0A7W6NW75</accession>
<dbReference type="AlphaFoldDB" id="A0A7W6NW75"/>
<evidence type="ECO:0000313" key="2">
    <source>
        <dbReference type="EMBL" id="MBB4097209.1"/>
    </source>
</evidence>
<organism evidence="2 3">
    <name type="scientific">Sphingomonas kyeonggiensis</name>
    <dbReference type="NCBI Taxonomy" id="1268553"/>
    <lineage>
        <taxon>Bacteria</taxon>
        <taxon>Pseudomonadati</taxon>
        <taxon>Pseudomonadota</taxon>
        <taxon>Alphaproteobacteria</taxon>
        <taxon>Sphingomonadales</taxon>
        <taxon>Sphingomonadaceae</taxon>
        <taxon>Sphingomonas</taxon>
    </lineage>
</organism>
<feature type="transmembrane region" description="Helical" evidence="1">
    <location>
        <begin position="6"/>
        <end position="30"/>
    </location>
</feature>
<sequence>MTLLAAIAMFAPGLVAFLLILMVTLPLVMLIEMLPTLWLYVTPALLVYALLRFVPGIGRRALKLMPSAVLAMTVAASFIVPVLMNTESQRRAAMLLSSDSGTVPRMPDGVSIMYVSDHPLADTKCEEECQRFLFTGVARSFGVAKPGASTIRGSIASPAVIHRIVPLAQGCDNRLLRDVFADDDEVARGERRYLSEKLRQFRVKGQCFRSDPVQDVRADFVLVETASSLEPRRAENWSDLRFHRITFSRREIFRRDGDGLVPILRRTYAEYAPLKIPLMFRPPFVFDTATPGEWMRHEWVALEREEPRGMARWASNDFRVTGL</sequence>
<keyword evidence="1" id="KW-0812">Transmembrane</keyword>
<dbReference type="EMBL" id="JACIEH010000001">
    <property type="protein sequence ID" value="MBB4097209.1"/>
    <property type="molecule type" value="Genomic_DNA"/>
</dbReference>
<name>A0A7W6NW75_9SPHN</name>
<keyword evidence="3" id="KW-1185">Reference proteome</keyword>
<dbReference type="RefSeq" id="WP_183994665.1">
    <property type="nucleotide sequence ID" value="NZ_JACIEH010000001.1"/>
</dbReference>
<protein>
    <submittedName>
        <fullName evidence="2">Uncharacterized protein</fullName>
    </submittedName>
</protein>
<keyword evidence="1" id="KW-1133">Transmembrane helix</keyword>
<dbReference type="Proteomes" id="UP000557392">
    <property type="component" value="Unassembled WGS sequence"/>
</dbReference>
<reference evidence="2 3" key="1">
    <citation type="submission" date="2020-08" db="EMBL/GenBank/DDBJ databases">
        <title>Genomic Encyclopedia of Type Strains, Phase IV (KMG-IV): sequencing the most valuable type-strain genomes for metagenomic binning, comparative biology and taxonomic classification.</title>
        <authorList>
            <person name="Goeker M."/>
        </authorList>
    </citation>
    <scope>NUCLEOTIDE SEQUENCE [LARGE SCALE GENOMIC DNA]</scope>
    <source>
        <strain evidence="2 3">DSM 101806</strain>
    </source>
</reference>
<evidence type="ECO:0000256" key="1">
    <source>
        <dbReference type="SAM" id="Phobius"/>
    </source>
</evidence>
<keyword evidence="1" id="KW-0472">Membrane</keyword>
<comment type="caution">
    <text evidence="2">The sequence shown here is derived from an EMBL/GenBank/DDBJ whole genome shotgun (WGS) entry which is preliminary data.</text>
</comment>
<feature type="transmembrane region" description="Helical" evidence="1">
    <location>
        <begin position="64"/>
        <end position="84"/>
    </location>
</feature>